<protein>
    <submittedName>
        <fullName evidence="1">Uncharacterized protein</fullName>
    </submittedName>
</protein>
<reference evidence="1" key="1">
    <citation type="submission" date="2023-07" db="EMBL/GenBank/DDBJ databases">
        <authorList>
            <person name="Peng Z."/>
        </authorList>
    </citation>
    <scope>NUCLEOTIDE SEQUENCE</scope>
    <source>
        <strain evidence="1">KP219</strain>
    </source>
</reference>
<evidence type="ECO:0000313" key="1">
    <source>
        <dbReference type="EMBL" id="MDP0972104.1"/>
    </source>
</evidence>
<organism evidence="1 2">
    <name type="scientific">Klebsiella pneumoniae</name>
    <dbReference type="NCBI Taxonomy" id="573"/>
    <lineage>
        <taxon>Bacteria</taxon>
        <taxon>Pseudomonadati</taxon>
        <taxon>Pseudomonadota</taxon>
        <taxon>Gammaproteobacteria</taxon>
        <taxon>Enterobacterales</taxon>
        <taxon>Enterobacteriaceae</taxon>
        <taxon>Klebsiella/Raoultella group</taxon>
        <taxon>Klebsiella</taxon>
        <taxon>Klebsiella pneumoniae complex</taxon>
    </lineage>
</organism>
<name>A0AAW8AXY9_KLEPN</name>
<proteinExistence type="predicted"/>
<dbReference type="AlphaFoldDB" id="A0AAW8AXY9"/>
<gene>
    <name evidence="1" type="ORF">Q6294_34820</name>
</gene>
<sequence>RVFAAKAFEYATPARVHAGIDLRARGFDLATATGKSAVFDQAVAAMAELFAQVLAHQRNVVRVQADLGMSLGQLL</sequence>
<accession>A0AAW8AXY9</accession>
<feature type="non-terminal residue" evidence="1">
    <location>
        <position position="75"/>
    </location>
</feature>
<feature type="non-terminal residue" evidence="1">
    <location>
        <position position="1"/>
    </location>
</feature>
<evidence type="ECO:0000313" key="2">
    <source>
        <dbReference type="Proteomes" id="UP001244490"/>
    </source>
</evidence>
<dbReference type="Proteomes" id="UP001244490">
    <property type="component" value="Unassembled WGS sequence"/>
</dbReference>
<dbReference type="EMBL" id="JAUUIA010001685">
    <property type="protein sequence ID" value="MDP0972104.1"/>
    <property type="molecule type" value="Genomic_DNA"/>
</dbReference>
<comment type="caution">
    <text evidence="1">The sequence shown here is derived from an EMBL/GenBank/DDBJ whole genome shotgun (WGS) entry which is preliminary data.</text>
</comment>